<name>A0ABW5VXH8_9MICO</name>
<comment type="caution">
    <text evidence="3">The sequence shown here is derived from an EMBL/GenBank/DDBJ whole genome shotgun (WGS) entry which is preliminary data.</text>
</comment>
<keyword evidence="4" id="KW-1185">Reference proteome</keyword>
<feature type="compositionally biased region" description="Gly residues" evidence="1">
    <location>
        <begin position="230"/>
        <end position="246"/>
    </location>
</feature>
<evidence type="ECO:0000259" key="2">
    <source>
        <dbReference type="SMART" id="SM00507"/>
    </source>
</evidence>
<feature type="compositionally biased region" description="Gly residues" evidence="1">
    <location>
        <begin position="183"/>
        <end position="214"/>
    </location>
</feature>
<dbReference type="EMBL" id="JBHUOG010000002">
    <property type="protein sequence ID" value="MFD2795055.1"/>
    <property type="molecule type" value="Genomic_DNA"/>
</dbReference>
<dbReference type="RefSeq" id="WP_377184753.1">
    <property type="nucleotide sequence ID" value="NZ_JBHUOG010000002.1"/>
</dbReference>
<protein>
    <submittedName>
        <fullName evidence="3">DUF222 domain-containing protein</fullName>
    </submittedName>
</protein>
<dbReference type="Pfam" id="PF02720">
    <property type="entry name" value="DUF222"/>
    <property type="match status" value="3"/>
</dbReference>
<dbReference type="InterPro" id="IPR003615">
    <property type="entry name" value="HNH_nuc"/>
</dbReference>
<organism evidence="3 4">
    <name type="scientific">Promicromonospora vindobonensis</name>
    <dbReference type="NCBI Taxonomy" id="195748"/>
    <lineage>
        <taxon>Bacteria</taxon>
        <taxon>Bacillati</taxon>
        <taxon>Actinomycetota</taxon>
        <taxon>Actinomycetes</taxon>
        <taxon>Micrococcales</taxon>
        <taxon>Promicromonosporaceae</taxon>
        <taxon>Promicromonospora</taxon>
    </lineage>
</organism>
<accession>A0ABW5VXH8</accession>
<dbReference type="InterPro" id="IPR003870">
    <property type="entry name" value="DUF222"/>
</dbReference>
<evidence type="ECO:0000313" key="3">
    <source>
        <dbReference type="EMBL" id="MFD2795055.1"/>
    </source>
</evidence>
<proteinExistence type="predicted"/>
<dbReference type="SMART" id="SM00507">
    <property type="entry name" value="HNHc"/>
    <property type="match status" value="1"/>
</dbReference>
<reference evidence="4" key="1">
    <citation type="journal article" date="2019" name="Int. J. Syst. Evol. Microbiol.">
        <title>The Global Catalogue of Microorganisms (GCM) 10K type strain sequencing project: providing services to taxonomists for standard genome sequencing and annotation.</title>
        <authorList>
            <consortium name="The Broad Institute Genomics Platform"/>
            <consortium name="The Broad Institute Genome Sequencing Center for Infectious Disease"/>
            <person name="Wu L."/>
            <person name="Ma J."/>
        </authorList>
    </citation>
    <scope>NUCLEOTIDE SEQUENCE [LARGE SCALE GENOMIC DNA]</scope>
    <source>
        <strain evidence="4">CCM 7044</strain>
    </source>
</reference>
<dbReference type="CDD" id="cd00085">
    <property type="entry name" value="HNHc"/>
    <property type="match status" value="1"/>
</dbReference>
<feature type="compositionally biased region" description="Low complexity" evidence="1">
    <location>
        <begin position="215"/>
        <end position="229"/>
    </location>
</feature>
<dbReference type="Proteomes" id="UP001597479">
    <property type="component" value="Unassembled WGS sequence"/>
</dbReference>
<evidence type="ECO:0000313" key="4">
    <source>
        <dbReference type="Proteomes" id="UP001597479"/>
    </source>
</evidence>
<feature type="region of interest" description="Disordered" evidence="1">
    <location>
        <begin position="167"/>
        <end position="264"/>
    </location>
</feature>
<gene>
    <name evidence="3" type="ORF">ACFS27_15965</name>
</gene>
<evidence type="ECO:0000256" key="1">
    <source>
        <dbReference type="SAM" id="MobiDB-lite"/>
    </source>
</evidence>
<feature type="domain" description="HNH nuclease" evidence="2">
    <location>
        <begin position="507"/>
        <end position="560"/>
    </location>
</feature>
<sequence>MADQYEGDVPRPVESVLADLEHLLGELAHAVGPEAGAGAGPAHRAGLRAGFETDPGLATRRPMAASRLVGVSARLRVVGARVDALRWSVLPRIEAAGLWARSGARTFAVWLARTEDVRTTTARCDVRTARALRDHLPATLTRALAGRISQDKVRALVDVATTSPERTQALRAPAVDLATTGPGTTGPGTTGPGTTGPGTTGPGTTGPGTTGPGTDGPAADGTDAADADGPGAGGGTGGGTGGGSDGGVDDSTTQNALPPGVGFPTWEEQLLDWSTGNGPDRFRGLVRYFARHADPEADERGYLKAKDREYLDVSPTLGGYHLSGFLTEEHGLVLTTAIGAVMGAPATGDDRTPGQRRAQALADIARVVLDNAHTGTGASVRPHLSVTVSWTELQALAAKKQIGEARPTPGTTAPTGPSTTCITSTSPGATGGSGAGLAGTGTAGVVGLNGLGVPAIKTPAVFTETNHPVPTSLLRRLACDSQVTRIVFGPDSQVLDVGRTQRTVTGQLRRAVIARDKHCVLGQCDQPPSRCEVHHAVRHWADGGETSVHNAALLCWYHHDLVDSQGITMHFDNGWHFTDRNGHPHHTTSPGT</sequence>